<name>A0A0N7LXN3_9RHOB</name>
<keyword evidence="3" id="KW-1185">Reference proteome</keyword>
<dbReference type="AlphaFoldDB" id="A0A0N7LXN3"/>
<organism evidence="2 4">
    <name type="scientific">Thalassovita autumnalis</name>
    <dbReference type="NCBI Taxonomy" id="2072972"/>
    <lineage>
        <taxon>Bacteria</taxon>
        <taxon>Pseudomonadati</taxon>
        <taxon>Pseudomonadota</taxon>
        <taxon>Alphaproteobacteria</taxon>
        <taxon>Rhodobacterales</taxon>
        <taxon>Roseobacteraceae</taxon>
        <taxon>Thalassovita</taxon>
    </lineage>
</organism>
<evidence type="ECO:0000313" key="1">
    <source>
        <dbReference type="EMBL" id="CUH69987.1"/>
    </source>
</evidence>
<reference evidence="1 3" key="1">
    <citation type="submission" date="2015-09" db="EMBL/GenBank/DDBJ databases">
        <authorList>
            <person name="Rodrigo-Torres L."/>
            <person name="Arahal D.R."/>
        </authorList>
    </citation>
    <scope>NUCLEOTIDE SEQUENCE [LARGE SCALE GENOMIC DNA]</scope>
    <source>
        <strain evidence="1 3">CECT 5118</strain>
    </source>
</reference>
<sequence length="190" mass="21017">MGLFQDIADQTAYNVASPRRRTFGLKGANSAEAPQPTAEMPLKRDSLSRSAYRQRQSIGPAPLLGKKVLCVSAKPNCDVEQMSIALGANVMPVSTLGEAERILRESPREWDLLFIMRDGLMPLDHLVTDLLTLRFSHSNLPVVMFSTGFMADDMTKDRSPISDASMCLPMTQGRLKMCVEAATENNRNKE</sequence>
<dbReference type="EMBL" id="CYSC01000031">
    <property type="protein sequence ID" value="CUH72383.1"/>
    <property type="molecule type" value="Genomic_DNA"/>
</dbReference>
<protein>
    <recommendedName>
        <fullName evidence="5">Response regulatory domain-containing protein</fullName>
    </recommendedName>
</protein>
<evidence type="ECO:0008006" key="5">
    <source>
        <dbReference type="Google" id="ProtNLM"/>
    </source>
</evidence>
<evidence type="ECO:0000313" key="4">
    <source>
        <dbReference type="Proteomes" id="UP000051887"/>
    </source>
</evidence>
<dbReference type="OrthoDB" id="9880191at2"/>
<proteinExistence type="predicted"/>
<accession>A0A0N7LXN3</accession>
<evidence type="ECO:0000313" key="2">
    <source>
        <dbReference type="EMBL" id="CUH72383.1"/>
    </source>
</evidence>
<dbReference type="EMBL" id="CYSB01000041">
    <property type="protein sequence ID" value="CUH69987.1"/>
    <property type="molecule type" value="Genomic_DNA"/>
</dbReference>
<reference evidence="2 4" key="2">
    <citation type="submission" date="2015-09" db="EMBL/GenBank/DDBJ databases">
        <authorList>
            <consortium name="Swine Surveillance"/>
        </authorList>
    </citation>
    <scope>NUCLEOTIDE SEQUENCE [LARGE SCALE GENOMIC DNA]</scope>
    <source>
        <strain evidence="2 4">5120</strain>
    </source>
</reference>
<dbReference type="Proteomes" id="UP000051887">
    <property type="component" value="Unassembled WGS sequence"/>
</dbReference>
<gene>
    <name evidence="1" type="ORF">TL5118_03959</name>
    <name evidence="2" type="ORF">TL5120_02182</name>
</gene>
<dbReference type="RefSeq" id="WP_058243582.1">
    <property type="nucleotide sequence ID" value="NZ_CYSB01000041.1"/>
</dbReference>
<dbReference type="Proteomes" id="UP000051086">
    <property type="component" value="Unassembled WGS sequence"/>
</dbReference>
<evidence type="ECO:0000313" key="3">
    <source>
        <dbReference type="Proteomes" id="UP000051086"/>
    </source>
</evidence>